<proteinExistence type="predicted"/>
<dbReference type="VEuPathDB" id="FungiDB:PC110_g15156"/>
<evidence type="ECO:0008006" key="6">
    <source>
        <dbReference type="Google" id="ProtNLM"/>
    </source>
</evidence>
<dbReference type="EMBL" id="RCMK01000223">
    <property type="protein sequence ID" value="KAG2942822.1"/>
    <property type="molecule type" value="Genomic_DNA"/>
</dbReference>
<evidence type="ECO:0000256" key="3">
    <source>
        <dbReference type="PROSITE-ProRule" id="PRU00023"/>
    </source>
</evidence>
<dbReference type="GO" id="GO:0000976">
    <property type="term" value="F:transcription cis-regulatory region binding"/>
    <property type="evidence" value="ECO:0007669"/>
    <property type="project" value="TreeGrafter"/>
</dbReference>
<dbReference type="PROSITE" id="PS50088">
    <property type="entry name" value="ANK_REPEAT"/>
    <property type="match status" value="4"/>
</dbReference>
<gene>
    <name evidence="4" type="ORF">PC117_g9637</name>
</gene>
<dbReference type="GO" id="GO:0005634">
    <property type="term" value="C:nucleus"/>
    <property type="evidence" value="ECO:0007669"/>
    <property type="project" value="TreeGrafter"/>
</dbReference>
<dbReference type="PRINTS" id="PR01415">
    <property type="entry name" value="ANKYRIN"/>
</dbReference>
<dbReference type="InterPro" id="IPR050663">
    <property type="entry name" value="Ankyrin-SOCS_Box"/>
</dbReference>
<accession>A0A8T1DV94</accession>
<organism evidence="4 5">
    <name type="scientific">Phytophthora cactorum</name>
    <dbReference type="NCBI Taxonomy" id="29920"/>
    <lineage>
        <taxon>Eukaryota</taxon>
        <taxon>Sar</taxon>
        <taxon>Stramenopiles</taxon>
        <taxon>Oomycota</taxon>
        <taxon>Peronosporomycetes</taxon>
        <taxon>Peronosporales</taxon>
        <taxon>Peronosporaceae</taxon>
        <taxon>Phytophthora</taxon>
    </lineage>
</organism>
<feature type="repeat" description="ANK" evidence="3">
    <location>
        <begin position="181"/>
        <end position="213"/>
    </location>
</feature>
<dbReference type="Gene3D" id="1.25.40.20">
    <property type="entry name" value="Ankyrin repeat-containing domain"/>
    <property type="match status" value="1"/>
</dbReference>
<evidence type="ECO:0000313" key="5">
    <source>
        <dbReference type="Proteomes" id="UP000736787"/>
    </source>
</evidence>
<dbReference type="PANTHER" id="PTHR24193">
    <property type="entry name" value="ANKYRIN REPEAT PROTEIN"/>
    <property type="match status" value="1"/>
</dbReference>
<keyword evidence="1" id="KW-0677">Repeat</keyword>
<name>A0A8T1DV94_9STRA</name>
<dbReference type="AlphaFoldDB" id="A0A8T1DV94"/>
<dbReference type="SUPFAM" id="SSF48403">
    <property type="entry name" value="Ankyrin repeat"/>
    <property type="match status" value="1"/>
</dbReference>
<protein>
    <recommendedName>
        <fullName evidence="6">Ankyrin repeat-containing domain</fullName>
    </recommendedName>
</protein>
<sequence length="316" mass="34424">MRMTRLQKGNAIEEDAEENPLHEVIDRVVNRRRQWLDRQGISLDSRVIAGGLQNVLSRLTGPQQSVLSRDELKATWEAYDKEDSEDIMQIIAREPQLIDSKDEVGSTPYDGGRRYGSNMLHIAAQTGNKEMVEMLLAGGADVTAEDEYGSSTLHVAVRSGNLEMVGLLLSKGADISATEEDGSSALHVAVSSGNPKMIELLLDNGANIEAVEEDGRTPLHVAACYKNTQVVKVLLSKGANVAAVNQMPCYSNTNMITLLLNQGARIEACDNGGNNPLSHMIAAQQQDLDDEVSPSLIFCAHKAPNPRHQLHLNVHL</sequence>
<dbReference type="GO" id="GO:0045944">
    <property type="term" value="P:positive regulation of transcription by RNA polymerase II"/>
    <property type="evidence" value="ECO:0007669"/>
    <property type="project" value="TreeGrafter"/>
</dbReference>
<dbReference type="Pfam" id="PF12796">
    <property type="entry name" value="Ank_2"/>
    <property type="match status" value="1"/>
</dbReference>
<reference evidence="4" key="1">
    <citation type="submission" date="2018-10" db="EMBL/GenBank/DDBJ databases">
        <title>Effector identification in a new, highly contiguous assembly of the strawberry crown rot pathogen Phytophthora cactorum.</title>
        <authorList>
            <person name="Armitage A.D."/>
            <person name="Nellist C.F."/>
            <person name="Bates H."/>
            <person name="Vickerstaff R.J."/>
            <person name="Harrison R.J."/>
        </authorList>
    </citation>
    <scope>NUCLEOTIDE SEQUENCE</scope>
    <source>
        <strain evidence="4">4040</strain>
    </source>
</reference>
<dbReference type="InterPro" id="IPR036770">
    <property type="entry name" value="Ankyrin_rpt-contain_sf"/>
</dbReference>
<keyword evidence="2 3" id="KW-0040">ANK repeat</keyword>
<feature type="repeat" description="ANK" evidence="3">
    <location>
        <begin position="115"/>
        <end position="147"/>
    </location>
</feature>
<dbReference type="InterPro" id="IPR002110">
    <property type="entry name" value="Ankyrin_rpt"/>
</dbReference>
<dbReference type="Pfam" id="PF13857">
    <property type="entry name" value="Ank_5"/>
    <property type="match status" value="1"/>
</dbReference>
<evidence type="ECO:0000313" key="4">
    <source>
        <dbReference type="EMBL" id="KAG2942822.1"/>
    </source>
</evidence>
<evidence type="ECO:0000256" key="1">
    <source>
        <dbReference type="ARBA" id="ARBA00022737"/>
    </source>
</evidence>
<dbReference type="Proteomes" id="UP000736787">
    <property type="component" value="Unassembled WGS sequence"/>
</dbReference>
<dbReference type="PANTHER" id="PTHR24193:SF121">
    <property type="entry name" value="ADA2A-CONTAINING COMPLEX COMPONENT 3, ISOFORM D"/>
    <property type="match status" value="1"/>
</dbReference>
<evidence type="ECO:0000256" key="2">
    <source>
        <dbReference type="ARBA" id="ARBA00023043"/>
    </source>
</evidence>
<dbReference type="PROSITE" id="PS50297">
    <property type="entry name" value="ANK_REP_REGION"/>
    <property type="match status" value="4"/>
</dbReference>
<comment type="caution">
    <text evidence="4">The sequence shown here is derived from an EMBL/GenBank/DDBJ whole genome shotgun (WGS) entry which is preliminary data.</text>
</comment>
<dbReference type="SMART" id="SM00248">
    <property type="entry name" value="ANK"/>
    <property type="match status" value="4"/>
</dbReference>
<feature type="repeat" description="ANK" evidence="3">
    <location>
        <begin position="214"/>
        <end position="246"/>
    </location>
</feature>
<feature type="repeat" description="ANK" evidence="3">
    <location>
        <begin position="148"/>
        <end position="180"/>
    </location>
</feature>